<feature type="domain" description="HTH luxR-type" evidence="5">
    <location>
        <begin position="137"/>
        <end position="164"/>
    </location>
</feature>
<reference evidence="6 7" key="1">
    <citation type="journal article" date="2021" name="ISME Commun">
        <title>Automated analysis of genomic sequences facilitates high-throughput and comprehensive description of bacteria.</title>
        <authorList>
            <person name="Hitch T.C.A."/>
        </authorList>
    </citation>
    <scope>NUCLEOTIDE SEQUENCE [LARGE SCALE GENOMIC DNA]</scope>
    <source>
        <strain evidence="6 7">H2_18</strain>
    </source>
</reference>
<evidence type="ECO:0000259" key="5">
    <source>
        <dbReference type="PROSITE" id="PS00622"/>
    </source>
</evidence>
<dbReference type="Gene3D" id="1.10.1740.10">
    <property type="match status" value="1"/>
</dbReference>
<keyword evidence="2" id="KW-0805">Transcription regulation</keyword>
<dbReference type="RefSeq" id="WP_059067278.1">
    <property type="nucleotide sequence ID" value="NZ_JAOQJX010000001.1"/>
</dbReference>
<accession>A0ABT2T7U0</accession>
<dbReference type="Pfam" id="PF08281">
    <property type="entry name" value="Sigma70_r4_2"/>
    <property type="match status" value="1"/>
</dbReference>
<organism evidence="6 7">
    <name type="scientific">Faecalicatena acetigenes</name>
    <dbReference type="NCBI Taxonomy" id="2981790"/>
    <lineage>
        <taxon>Bacteria</taxon>
        <taxon>Bacillati</taxon>
        <taxon>Bacillota</taxon>
        <taxon>Clostridia</taxon>
        <taxon>Lachnospirales</taxon>
        <taxon>Lachnospiraceae</taxon>
        <taxon>Faecalicatena</taxon>
    </lineage>
</organism>
<evidence type="ECO:0000313" key="6">
    <source>
        <dbReference type="EMBL" id="MCU6746300.1"/>
    </source>
</evidence>
<comment type="similarity">
    <text evidence="1">Belongs to the sigma-70 factor family. ECF subfamily.</text>
</comment>
<dbReference type="SUPFAM" id="SSF88946">
    <property type="entry name" value="Sigma2 domain of RNA polymerase sigma factors"/>
    <property type="match status" value="1"/>
</dbReference>
<dbReference type="InterPro" id="IPR013249">
    <property type="entry name" value="RNA_pol_sigma70_r4_t2"/>
</dbReference>
<comment type="caution">
    <text evidence="6">The sequence shown here is derived from an EMBL/GenBank/DDBJ whole genome shotgun (WGS) entry which is preliminary data.</text>
</comment>
<dbReference type="CDD" id="cd06171">
    <property type="entry name" value="Sigma70_r4"/>
    <property type="match status" value="1"/>
</dbReference>
<dbReference type="InterPro" id="IPR014284">
    <property type="entry name" value="RNA_pol_sigma-70_dom"/>
</dbReference>
<evidence type="ECO:0000256" key="3">
    <source>
        <dbReference type="ARBA" id="ARBA00023082"/>
    </source>
</evidence>
<dbReference type="SUPFAM" id="SSF88659">
    <property type="entry name" value="Sigma3 and sigma4 domains of RNA polymerase sigma factors"/>
    <property type="match status" value="1"/>
</dbReference>
<name>A0ABT2T7U0_9FIRM</name>
<protein>
    <submittedName>
        <fullName evidence="6">RNA polymerase sigma factor</fullName>
    </submittedName>
</protein>
<evidence type="ECO:0000256" key="2">
    <source>
        <dbReference type="ARBA" id="ARBA00023015"/>
    </source>
</evidence>
<keyword evidence="7" id="KW-1185">Reference proteome</keyword>
<sequence>MKKEDEKRELALIRKAKRGDVKAFSALYAQIYTELYKFALYTLRHPQDAEDAVSETVMAAYENITKLKSETAFRSWIFTILANQCRKKFRGREKGDELTEELAQPEADHAQNLDVRAAFGTLNEEERMIVSFSVFGGYKSKEIGEILQLGSATVRSKKNRALEKMRCVLEQKGE</sequence>
<dbReference type="InterPro" id="IPR013325">
    <property type="entry name" value="RNA_pol_sigma_r2"/>
</dbReference>
<gene>
    <name evidence="6" type="ORF">OCV51_01270</name>
</gene>
<evidence type="ECO:0000256" key="1">
    <source>
        <dbReference type="ARBA" id="ARBA00010641"/>
    </source>
</evidence>
<dbReference type="Pfam" id="PF04542">
    <property type="entry name" value="Sigma70_r2"/>
    <property type="match status" value="1"/>
</dbReference>
<dbReference type="InterPro" id="IPR000792">
    <property type="entry name" value="Tscrpt_reg_LuxR_C"/>
</dbReference>
<dbReference type="PANTHER" id="PTHR43133">
    <property type="entry name" value="RNA POLYMERASE ECF-TYPE SIGMA FACTO"/>
    <property type="match status" value="1"/>
</dbReference>
<dbReference type="Proteomes" id="UP001652394">
    <property type="component" value="Unassembled WGS sequence"/>
</dbReference>
<keyword evidence="3" id="KW-0731">Sigma factor</keyword>
<proteinExistence type="inferred from homology"/>
<dbReference type="Gene3D" id="1.10.10.10">
    <property type="entry name" value="Winged helix-like DNA-binding domain superfamily/Winged helix DNA-binding domain"/>
    <property type="match status" value="1"/>
</dbReference>
<dbReference type="EMBL" id="JAOQJX010000001">
    <property type="protein sequence ID" value="MCU6746300.1"/>
    <property type="molecule type" value="Genomic_DNA"/>
</dbReference>
<dbReference type="PANTHER" id="PTHR43133:SF51">
    <property type="entry name" value="RNA POLYMERASE SIGMA FACTOR"/>
    <property type="match status" value="1"/>
</dbReference>
<dbReference type="InterPro" id="IPR013324">
    <property type="entry name" value="RNA_pol_sigma_r3/r4-like"/>
</dbReference>
<dbReference type="InterPro" id="IPR007627">
    <property type="entry name" value="RNA_pol_sigma70_r2"/>
</dbReference>
<dbReference type="InterPro" id="IPR039425">
    <property type="entry name" value="RNA_pol_sigma-70-like"/>
</dbReference>
<dbReference type="InterPro" id="IPR036388">
    <property type="entry name" value="WH-like_DNA-bd_sf"/>
</dbReference>
<evidence type="ECO:0000313" key="7">
    <source>
        <dbReference type="Proteomes" id="UP001652394"/>
    </source>
</evidence>
<evidence type="ECO:0000256" key="4">
    <source>
        <dbReference type="ARBA" id="ARBA00023163"/>
    </source>
</evidence>
<dbReference type="NCBIfam" id="TIGR02937">
    <property type="entry name" value="sigma70-ECF"/>
    <property type="match status" value="1"/>
</dbReference>
<dbReference type="PROSITE" id="PS00622">
    <property type="entry name" value="HTH_LUXR_1"/>
    <property type="match status" value="1"/>
</dbReference>
<keyword evidence="4" id="KW-0804">Transcription</keyword>